<evidence type="ECO:0000313" key="2">
    <source>
        <dbReference type="Proteomes" id="UP000828048"/>
    </source>
</evidence>
<dbReference type="Proteomes" id="UP000828048">
    <property type="component" value="Chromosome 10"/>
</dbReference>
<dbReference type="EMBL" id="CM037160">
    <property type="protein sequence ID" value="KAH7840905.1"/>
    <property type="molecule type" value="Genomic_DNA"/>
</dbReference>
<organism evidence="1 2">
    <name type="scientific">Vaccinium darrowii</name>
    <dbReference type="NCBI Taxonomy" id="229202"/>
    <lineage>
        <taxon>Eukaryota</taxon>
        <taxon>Viridiplantae</taxon>
        <taxon>Streptophyta</taxon>
        <taxon>Embryophyta</taxon>
        <taxon>Tracheophyta</taxon>
        <taxon>Spermatophyta</taxon>
        <taxon>Magnoliopsida</taxon>
        <taxon>eudicotyledons</taxon>
        <taxon>Gunneridae</taxon>
        <taxon>Pentapetalae</taxon>
        <taxon>asterids</taxon>
        <taxon>Ericales</taxon>
        <taxon>Ericaceae</taxon>
        <taxon>Vaccinioideae</taxon>
        <taxon>Vaccinieae</taxon>
        <taxon>Vaccinium</taxon>
    </lineage>
</organism>
<reference evidence="1 2" key="1">
    <citation type="journal article" date="2021" name="Hortic Res">
        <title>High-quality reference genome and annotation aids understanding of berry development for evergreen blueberry (Vaccinium darrowii).</title>
        <authorList>
            <person name="Yu J."/>
            <person name="Hulse-Kemp A.M."/>
            <person name="Babiker E."/>
            <person name="Staton M."/>
        </authorList>
    </citation>
    <scope>NUCLEOTIDE SEQUENCE [LARGE SCALE GENOMIC DNA]</scope>
    <source>
        <strain evidence="2">cv. NJ 8807/NJ 8810</strain>
        <tissue evidence="1">Young leaf</tissue>
    </source>
</reference>
<proteinExistence type="predicted"/>
<keyword evidence="2" id="KW-1185">Reference proteome</keyword>
<gene>
    <name evidence="1" type="ORF">Vadar_023118</name>
</gene>
<accession>A0ACB7XJE8</accession>
<sequence length="152" mass="17440">MLFVKTYQGGLGSVSKVTFNIHMDNVRNPIIINEHYCLTEGCTNQTSAVHISDVTYENIKELLPAQERIISDPFCWNAYGEISTLMIPPAYCLTMGVPETIPQNRELLVLFSFLKLYLLNLLVVIFTRCSRKLETATHTPNMRYPDKKLYFT</sequence>
<name>A0ACB7XJE8_9ERIC</name>
<comment type="caution">
    <text evidence="1">The sequence shown here is derived from an EMBL/GenBank/DDBJ whole genome shotgun (WGS) entry which is preliminary data.</text>
</comment>
<evidence type="ECO:0000313" key="1">
    <source>
        <dbReference type="EMBL" id="KAH7840905.1"/>
    </source>
</evidence>
<protein>
    <submittedName>
        <fullName evidence="1">Uncharacterized protein</fullName>
    </submittedName>
</protein>